<protein>
    <submittedName>
        <fullName evidence="13">Uncharacterized protein</fullName>
    </submittedName>
</protein>
<keyword evidence="4" id="KW-0732">Signal</keyword>
<dbReference type="Proteomes" id="UP000250572">
    <property type="component" value="Unassembled WGS sequence"/>
</dbReference>
<feature type="region of interest" description="Disordered" evidence="7">
    <location>
        <begin position="1159"/>
        <end position="1201"/>
    </location>
</feature>
<comment type="subcellular location">
    <subcellularLocation>
        <location evidence="1">Membrane</location>
        <topology evidence="1">Single-pass type I membrane protein</topology>
    </subcellularLocation>
</comment>
<dbReference type="InterPro" id="IPR045695">
    <property type="entry name" value="TMEM131-like_Ig_dom2"/>
</dbReference>
<dbReference type="Pfam" id="PF24499">
    <property type="entry name" value="Ig_TMEM131L_4"/>
    <property type="match status" value="1"/>
</dbReference>
<evidence type="ECO:0000256" key="5">
    <source>
        <dbReference type="ARBA" id="ARBA00022989"/>
    </source>
</evidence>
<feature type="domain" description="TMEM131L fourth Ig-like" evidence="11">
    <location>
        <begin position="513"/>
        <end position="645"/>
    </location>
</feature>
<reference evidence="13 14" key="1">
    <citation type="journal article" date="2018" name="G3 (Bethesda)">
        <title>A High-Quality Reference Genome for the Invasive Mosquitofish Gambusia affinis Using a Chicago Library.</title>
        <authorList>
            <person name="Hoffberg S.L."/>
            <person name="Troendle N.J."/>
            <person name="Glenn T.C."/>
            <person name="Mahmud O."/>
            <person name="Louha S."/>
            <person name="Chalopin D."/>
            <person name="Bennetzen J.L."/>
            <person name="Mauricio R."/>
        </authorList>
    </citation>
    <scope>NUCLEOTIDE SEQUENCE [LARGE SCALE GENOMIC DNA]</scope>
    <source>
        <strain evidence="13">NE01/NJP1002.9</strain>
        <tissue evidence="13">Muscle</tissue>
    </source>
</reference>
<dbReference type="InterPro" id="IPR039877">
    <property type="entry name" value="TMEM131-like"/>
</dbReference>
<dbReference type="InterPro" id="IPR022113">
    <property type="entry name" value="TMEM131L_N"/>
</dbReference>
<dbReference type="GO" id="GO:0016020">
    <property type="term" value="C:membrane"/>
    <property type="evidence" value="ECO:0007669"/>
    <property type="project" value="UniProtKB-SubCell"/>
</dbReference>
<keyword evidence="6" id="KW-0472">Membrane</keyword>
<comment type="caution">
    <text evidence="13">The sequence shown here is derived from an EMBL/GenBank/DDBJ whole genome shotgun (WGS) entry which is preliminary data.</text>
</comment>
<dbReference type="Pfam" id="PF12371">
    <property type="entry name" value="TMEM131_like_N"/>
    <property type="match status" value="1"/>
</dbReference>
<evidence type="ECO:0000256" key="6">
    <source>
        <dbReference type="ARBA" id="ARBA00023136"/>
    </source>
</evidence>
<sequence length="1417" mass="156589">MPLHIQPPVLDFGTQLLGLPRAETIYIHNPSQEVPVTVLSMFPSSRQFYIPSFHRRVIPPKGKASFKLIFLPSEEGRVESTLFINTSAHGLLSYQVFGVGSHQTKLKSSQRKETHLIFPHIQSIKLTQTQEDASNITILGLLLECSLPKSLLSSPQGSCLQKEERLSLQINLSACGDRPTELDKLKPYIIEHILFLLVTPALGPAAFGDAKIGVYMLNSGGKQLYIKDMQVLSKVETSLNFNKVLLRPEAKNFTQVANLTCRGELSSFLEAASQSNIEADQLFPSCLVPGIFPDHGQKCISHISLKIMGNKTTSSFPGLHITHRWTIGDLFSLFQVKQSNHHQMELWFSNPSPLPFTLINATLSEMLQGVVKRLLPPVCQVVNFSSPLSVSTGCWRILSLQLLNRTLPLNYMLTLSLNTRLGISVHIPFYFHSTSSKEEVVFEAERECARQCSLRLSEAGRQEWQRSLQPDSFTTSWVVDSKLAAELCSRSQNYKDKLPCRWPRLLAEGSAPLNFGATPVNESKVKAFMLKNPSPSVVSVEIRTLFLYPSPSDALDLLTKWFNISSQTVNISTEEFSLLASPPKAGESAADVTGEGVLRLLLQPWETREVAVVFSPTQHKPTTTILIIRNNLTVFDMVTLQGHGAKELLKVGGKLPGPGVSLRFNVPQSTLMECRDGLRISKPLFAIRKSFKVENAGELPLTVMSMNINGYACQGYGFEVLQCRSFRLDHNTSSEITIAFTPDFTSSWVIRDLTLVTSRGSTFPFTLNVTLPHHMLPLCAQVVPGPSWEETFWVITLIFTCFSLVGVCLMAFHQAQYILREFSTPSIRSNHNSVLSQENSSVNNITSNGVNKSKGSCKTYIDTCHTSDKGKGRGSSAVATSPTPRSQSSKKGSTTTFQPQKKHKVSLYYTKHKPSSAAASAAAMDEEHEDLTPDSLTPDSCNNNHPAFISEPEKKMSANFPENFQGDMEHSMSAAVMFPVEIAARFPEDVTLAPGPKPGLLLCSPVERSCSERYTEKINSEKGDISELEFGEEAKEQKKKALNPESGTAVGNNKGKRNRRITENVSSPPEHNVITVPEREKEPDGKTRDHNMSENSTRNRGYSGLKSEVLKPENPLKQNSGYPCDALNRKIRTPLTVLFLTGVCPSRSRRRCGAIERRAGGLSESGSDSGSSSGSVRASRGSWGSWSSASSMEGDKDHGARTHACTTSYRKSKYTSIHNFFLRDLMQNYPTETDCYQSMNNNYKASSLYNKVICQSSDPAPSSFVPSFADVAARMDRNIGKDRTTKWTLWLLITGIETHETFSLITDGSFYVAAGHYVPEDTWSAPSIPLTNEFRYNTTEALPYIPQPVVTASYNGFTWSSTHSHCNSPCSYTGNGPFQSGFPRQGGQNINGSQSSWSNEQPQESPSTWNSAACVGS</sequence>
<evidence type="ECO:0000313" key="14">
    <source>
        <dbReference type="Proteomes" id="UP000250572"/>
    </source>
</evidence>
<feature type="domain" description="TMEM131L third Ig-like" evidence="10">
    <location>
        <begin position="332"/>
        <end position="433"/>
    </location>
</feature>
<gene>
    <name evidence="13" type="ORF">CCH79_00018431</name>
</gene>
<feature type="region of interest" description="Disordered" evidence="7">
    <location>
        <begin position="1377"/>
        <end position="1417"/>
    </location>
</feature>
<keyword evidence="5" id="KW-1133">Transmembrane helix</keyword>
<evidence type="ECO:0000256" key="3">
    <source>
        <dbReference type="ARBA" id="ARBA00022692"/>
    </source>
</evidence>
<feature type="region of interest" description="Disordered" evidence="7">
    <location>
        <begin position="918"/>
        <end position="952"/>
    </location>
</feature>
<feature type="region of interest" description="Disordered" evidence="7">
    <location>
        <begin position="1025"/>
        <end position="1121"/>
    </location>
</feature>
<dbReference type="PANTHER" id="PTHR22050:SF2">
    <property type="entry name" value="TRANSMEMBRANE PROTEIN 131-LIKE"/>
    <property type="match status" value="1"/>
</dbReference>
<name>A0A315VET1_GAMAF</name>
<evidence type="ECO:0000256" key="7">
    <source>
        <dbReference type="SAM" id="MobiDB-lite"/>
    </source>
</evidence>
<feature type="compositionally biased region" description="Low complexity" evidence="7">
    <location>
        <begin position="1160"/>
        <end position="1192"/>
    </location>
</feature>
<dbReference type="InterPro" id="IPR055436">
    <property type="entry name" value="Ig_TMEM131L_4"/>
</dbReference>
<feature type="domain" description="TMEM131L fifth Ig-like" evidence="12">
    <location>
        <begin position="695"/>
        <end position="759"/>
    </location>
</feature>
<evidence type="ECO:0000256" key="4">
    <source>
        <dbReference type="ARBA" id="ARBA00022729"/>
    </source>
</evidence>
<feature type="domain" description="Transmembrane protein 131-like second Ig-like" evidence="9">
    <location>
        <begin position="110"/>
        <end position="262"/>
    </location>
</feature>
<accession>A0A315VET1</accession>
<dbReference type="Gene3D" id="2.60.40.10">
    <property type="entry name" value="Immunoglobulins"/>
    <property type="match status" value="2"/>
</dbReference>
<feature type="compositionally biased region" description="Polar residues" evidence="7">
    <location>
        <begin position="934"/>
        <end position="945"/>
    </location>
</feature>
<feature type="compositionally biased region" description="Polar residues" evidence="7">
    <location>
        <begin position="1386"/>
        <end position="1411"/>
    </location>
</feature>
<evidence type="ECO:0000259" key="10">
    <source>
        <dbReference type="Pfam" id="PF24498"/>
    </source>
</evidence>
<evidence type="ECO:0000259" key="11">
    <source>
        <dbReference type="Pfam" id="PF24499"/>
    </source>
</evidence>
<dbReference type="Pfam" id="PF24498">
    <property type="entry name" value="Ig_TMEM131L_3"/>
    <property type="match status" value="1"/>
</dbReference>
<dbReference type="EMBL" id="NHOQ01001910">
    <property type="protein sequence ID" value="PWA21311.1"/>
    <property type="molecule type" value="Genomic_DNA"/>
</dbReference>
<dbReference type="InterPro" id="IPR013783">
    <property type="entry name" value="Ig-like_fold"/>
</dbReference>
<evidence type="ECO:0000259" key="8">
    <source>
        <dbReference type="Pfam" id="PF12371"/>
    </source>
</evidence>
<organism evidence="13 14">
    <name type="scientific">Gambusia affinis</name>
    <name type="common">Western mosquitofish</name>
    <name type="synonym">Heterandria affinis</name>
    <dbReference type="NCBI Taxonomy" id="33528"/>
    <lineage>
        <taxon>Eukaryota</taxon>
        <taxon>Metazoa</taxon>
        <taxon>Chordata</taxon>
        <taxon>Craniata</taxon>
        <taxon>Vertebrata</taxon>
        <taxon>Euteleostomi</taxon>
        <taxon>Actinopterygii</taxon>
        <taxon>Neopterygii</taxon>
        <taxon>Teleostei</taxon>
        <taxon>Neoteleostei</taxon>
        <taxon>Acanthomorphata</taxon>
        <taxon>Ovalentaria</taxon>
        <taxon>Atherinomorphae</taxon>
        <taxon>Cyprinodontiformes</taxon>
        <taxon>Poeciliidae</taxon>
        <taxon>Poeciliinae</taxon>
        <taxon>Gambusia</taxon>
    </lineage>
</organism>
<comment type="similarity">
    <text evidence="2">Belongs to the TMEM131 family.</text>
</comment>
<dbReference type="InterPro" id="IPR055437">
    <property type="entry name" value="TMEM131L_Ig_5"/>
</dbReference>
<dbReference type="PANTHER" id="PTHR22050">
    <property type="entry name" value="RW1 PROTEIN HOMOLOG"/>
    <property type="match status" value="1"/>
</dbReference>
<feature type="region of interest" description="Disordered" evidence="7">
    <location>
        <begin position="867"/>
        <end position="904"/>
    </location>
</feature>
<evidence type="ECO:0000256" key="2">
    <source>
        <dbReference type="ARBA" id="ARBA00006682"/>
    </source>
</evidence>
<feature type="non-terminal residue" evidence="13">
    <location>
        <position position="1417"/>
    </location>
</feature>
<keyword evidence="3" id="KW-0812">Transmembrane</keyword>
<dbReference type="Pfam" id="PF24501">
    <property type="entry name" value="Ig_TMEM131L_5"/>
    <property type="match status" value="1"/>
</dbReference>
<dbReference type="Pfam" id="PF19532">
    <property type="entry name" value="Ig_TMEM131L_2nd"/>
    <property type="match status" value="1"/>
</dbReference>
<feature type="domain" description="Transmembrane protein 131-like N-terminal" evidence="8">
    <location>
        <begin position="3"/>
        <end position="86"/>
    </location>
</feature>
<evidence type="ECO:0000313" key="13">
    <source>
        <dbReference type="EMBL" id="PWA21311.1"/>
    </source>
</evidence>
<feature type="compositionally biased region" description="Basic and acidic residues" evidence="7">
    <location>
        <begin position="1077"/>
        <end position="1092"/>
    </location>
</feature>
<dbReference type="STRING" id="33528.ENSGAFP00000003751"/>
<evidence type="ECO:0000259" key="9">
    <source>
        <dbReference type="Pfam" id="PF19532"/>
    </source>
</evidence>
<keyword evidence="14" id="KW-1185">Reference proteome</keyword>
<proteinExistence type="inferred from homology"/>
<dbReference type="InterPro" id="IPR055435">
    <property type="entry name" value="Ig_TMEM131L_3"/>
</dbReference>
<feature type="compositionally biased region" description="Polar residues" evidence="7">
    <location>
        <begin position="877"/>
        <end position="899"/>
    </location>
</feature>
<evidence type="ECO:0000259" key="12">
    <source>
        <dbReference type="Pfam" id="PF24501"/>
    </source>
</evidence>
<evidence type="ECO:0000256" key="1">
    <source>
        <dbReference type="ARBA" id="ARBA00004479"/>
    </source>
</evidence>